<gene>
    <name evidence="2 3" type="primary">uppS</name>
    <name evidence="3" type="ORF">OIK42_06465</name>
</gene>
<feature type="binding site" evidence="2">
    <location>
        <position position="43"/>
    </location>
    <ligand>
        <name>substrate</name>
    </ligand>
</feature>
<evidence type="ECO:0000313" key="4">
    <source>
        <dbReference type="Proteomes" id="UP001218788"/>
    </source>
</evidence>
<feature type="active site" description="Proton acceptor" evidence="2">
    <location>
        <position position="78"/>
    </location>
</feature>
<feature type="binding site" evidence="2">
    <location>
        <begin position="75"/>
        <end position="77"/>
    </location>
    <ligand>
        <name>substrate</name>
    </ligand>
</feature>
<keyword evidence="4" id="KW-1185">Reference proteome</keyword>
<dbReference type="SUPFAM" id="SSF64005">
    <property type="entry name" value="Undecaprenyl diphosphate synthase"/>
    <property type="match status" value="1"/>
</dbReference>
<evidence type="ECO:0000256" key="2">
    <source>
        <dbReference type="HAMAP-Rule" id="MF_01139"/>
    </source>
</evidence>
<feature type="binding site" evidence="2">
    <location>
        <position position="217"/>
    </location>
    <ligand>
        <name>Mg(2+)</name>
        <dbReference type="ChEBI" id="CHEBI:18420"/>
    </ligand>
</feature>
<keyword evidence="2" id="KW-0460">Magnesium</keyword>
<comment type="subunit">
    <text evidence="2">Homodimer.</text>
</comment>
<evidence type="ECO:0000313" key="3">
    <source>
        <dbReference type="EMBL" id="MDC8830407.1"/>
    </source>
</evidence>
<keyword evidence="2" id="KW-0573">Peptidoglycan synthesis</keyword>
<feature type="binding site" evidence="2">
    <location>
        <position position="79"/>
    </location>
    <ligand>
        <name>substrate</name>
    </ligand>
</feature>
<dbReference type="Proteomes" id="UP001218788">
    <property type="component" value="Unassembled WGS sequence"/>
</dbReference>
<comment type="cofactor">
    <cofactor evidence="2">
        <name>Mg(2+)</name>
        <dbReference type="ChEBI" id="CHEBI:18420"/>
    </cofactor>
    <text evidence="2">Binds 2 magnesium ions per subunit.</text>
</comment>
<accession>A0ABT5L3H0</accession>
<feature type="binding site" evidence="2">
    <location>
        <position position="81"/>
    </location>
    <ligand>
        <name>substrate</name>
    </ligand>
</feature>
<dbReference type="CDD" id="cd00475">
    <property type="entry name" value="Cis_IPPS"/>
    <property type="match status" value="1"/>
</dbReference>
<dbReference type="PROSITE" id="PS01066">
    <property type="entry name" value="UPP_SYNTHASE"/>
    <property type="match status" value="1"/>
</dbReference>
<dbReference type="NCBIfam" id="TIGR00055">
    <property type="entry name" value="uppS"/>
    <property type="match status" value="1"/>
</dbReference>
<protein>
    <recommendedName>
        <fullName evidence="2">Ditrans,polycis-undecaprenyl-diphosphate synthase ((2E,6E)-farnesyl-diphosphate specific)</fullName>
        <ecNumber evidence="2">2.5.1.31</ecNumber>
    </recommendedName>
    <alternativeName>
        <fullName evidence="2">Ditrans,polycis-undecaprenylcistransferase</fullName>
    </alternativeName>
    <alternativeName>
        <fullName evidence="2">Undecaprenyl diphosphate synthase</fullName>
        <shortName evidence="2">UDS</shortName>
    </alternativeName>
    <alternativeName>
        <fullName evidence="2">Undecaprenyl pyrophosphate synthase</fullName>
        <shortName evidence="2">UPP synthase</shortName>
    </alternativeName>
</protein>
<reference evidence="3 4" key="1">
    <citation type="submission" date="2022-10" db="EMBL/GenBank/DDBJ databases">
        <title>Alteromonas sp. chi3 Genome sequencing.</title>
        <authorList>
            <person name="Park S."/>
        </authorList>
    </citation>
    <scope>NUCLEOTIDE SEQUENCE [LARGE SCALE GENOMIC DNA]</scope>
    <source>
        <strain evidence="4">chi3</strain>
    </source>
</reference>
<feature type="binding site" evidence="2">
    <location>
        <position position="35"/>
    </location>
    <ligand>
        <name>substrate</name>
    </ligand>
</feature>
<organism evidence="3 4">
    <name type="scientific">Alteromonas gilva</name>
    <dbReference type="NCBI Taxonomy" id="2987522"/>
    <lineage>
        <taxon>Bacteria</taxon>
        <taxon>Pseudomonadati</taxon>
        <taxon>Pseudomonadota</taxon>
        <taxon>Gammaproteobacteria</taxon>
        <taxon>Alteromonadales</taxon>
        <taxon>Alteromonadaceae</taxon>
        <taxon>Alteromonas/Salinimonas group</taxon>
        <taxon>Alteromonas</taxon>
    </lineage>
</organism>
<dbReference type="NCBIfam" id="NF011405">
    <property type="entry name" value="PRK14830.1"/>
    <property type="match status" value="1"/>
</dbReference>
<dbReference type="HAMAP" id="MF_01139">
    <property type="entry name" value="ISPT"/>
    <property type="match status" value="1"/>
</dbReference>
<dbReference type="EMBL" id="JAQQXP010000001">
    <property type="protein sequence ID" value="MDC8830407.1"/>
    <property type="molecule type" value="Genomic_DNA"/>
</dbReference>
<dbReference type="PANTHER" id="PTHR10291:SF0">
    <property type="entry name" value="DEHYDRODOLICHYL DIPHOSPHATE SYNTHASE 2"/>
    <property type="match status" value="1"/>
</dbReference>
<dbReference type="Pfam" id="PF01255">
    <property type="entry name" value="Prenyltransf"/>
    <property type="match status" value="1"/>
</dbReference>
<dbReference type="InterPro" id="IPR018520">
    <property type="entry name" value="UPP_synth-like_CS"/>
</dbReference>
<dbReference type="InterPro" id="IPR036424">
    <property type="entry name" value="UPP_synth-like_sf"/>
</dbReference>
<dbReference type="Gene3D" id="3.40.1180.10">
    <property type="entry name" value="Decaprenyl diphosphate synthase-like"/>
    <property type="match status" value="1"/>
</dbReference>
<proteinExistence type="inferred from homology"/>
<sequence length="261" mass="29536">MAQLQSDTDTTLAEKSALLNMPKHVAIIMDGNGRWAKKKGKIRTFGHRAGVESVRAAVRYARKNAIQSLTLFAFSSENWKRPDEEVSVLMDLFNLVLNSEAKRLNKNGVRLKVLGDVSRFDRKLVDKIKRAEEMTASNQDLVLNIAANYGGRWDIVNAAKQLMSKVSEGELDIAAVDETEFDKYMSTQGLPELDLLIRTGGEHRISNFLLWQCAYAELYFTDVLWPDFDEQAFALAVKDFNVRQRRFGLIGEQVETAEIES</sequence>
<feature type="binding site" evidence="2">
    <location>
        <position position="47"/>
    </location>
    <ligand>
        <name>substrate</name>
    </ligand>
</feature>
<dbReference type="GO" id="GO:0016740">
    <property type="term" value="F:transferase activity"/>
    <property type="evidence" value="ECO:0007669"/>
    <property type="project" value="UniProtKB-KW"/>
</dbReference>
<comment type="catalytic activity">
    <reaction evidence="2">
        <text>8 isopentenyl diphosphate + (2E,6E)-farnesyl diphosphate = di-trans,octa-cis-undecaprenyl diphosphate + 8 diphosphate</text>
        <dbReference type="Rhea" id="RHEA:27551"/>
        <dbReference type="ChEBI" id="CHEBI:33019"/>
        <dbReference type="ChEBI" id="CHEBI:58405"/>
        <dbReference type="ChEBI" id="CHEBI:128769"/>
        <dbReference type="ChEBI" id="CHEBI:175763"/>
        <dbReference type="EC" id="2.5.1.31"/>
    </reaction>
</comment>
<dbReference type="PANTHER" id="PTHR10291">
    <property type="entry name" value="DEHYDRODOLICHYL DIPHOSPHATE SYNTHASE FAMILY MEMBER"/>
    <property type="match status" value="1"/>
</dbReference>
<keyword evidence="2" id="KW-0961">Cell wall biogenesis/degradation</keyword>
<keyword evidence="1 2" id="KW-0808">Transferase</keyword>
<feature type="binding site" evidence="2">
    <location>
        <position position="30"/>
    </location>
    <ligand>
        <name>Mg(2+)</name>
        <dbReference type="ChEBI" id="CHEBI:18420"/>
    </ligand>
</feature>
<feature type="binding site" evidence="2">
    <location>
        <position position="198"/>
    </location>
    <ligand>
        <name>substrate</name>
    </ligand>
</feature>
<comment type="caution">
    <text evidence="3">The sequence shown here is derived from an EMBL/GenBank/DDBJ whole genome shotgun (WGS) entry which is preliminary data.</text>
</comment>
<name>A0ABT5L3H0_9ALTE</name>
<keyword evidence="2" id="KW-0133">Cell shape</keyword>
<feature type="binding site" evidence="2">
    <location>
        <begin position="31"/>
        <end position="34"/>
    </location>
    <ligand>
        <name>substrate</name>
    </ligand>
</feature>
<feature type="binding site" evidence="2">
    <location>
        <begin position="204"/>
        <end position="206"/>
    </location>
    <ligand>
        <name>substrate</name>
    </ligand>
</feature>
<dbReference type="EC" id="2.5.1.31" evidence="2"/>
<keyword evidence="2" id="KW-0479">Metal-binding</keyword>
<evidence type="ECO:0000256" key="1">
    <source>
        <dbReference type="ARBA" id="ARBA00022679"/>
    </source>
</evidence>
<dbReference type="InterPro" id="IPR001441">
    <property type="entry name" value="UPP_synth-like"/>
</dbReference>
<comment type="function">
    <text evidence="2">Catalyzes the sequential condensation of isopentenyl diphosphate (IPP) with (2E,6E)-farnesyl diphosphate (E,E-FPP) to yield (2Z,6Z,10Z,14Z,18Z,22Z,26Z,30Z,34E,38E)-undecaprenyl diphosphate (di-trans,octa-cis-UPP). UPP is the precursor of glycosyl carrier lipid in the biosynthesis of bacterial cell wall polysaccharide components such as peptidoglycan and lipopolysaccharide.</text>
</comment>
<comment type="similarity">
    <text evidence="2">Belongs to the UPP synthase family.</text>
</comment>
<feature type="active site" evidence="2">
    <location>
        <position position="30"/>
    </location>
</feature>